<dbReference type="EMBL" id="LAZR01055802">
    <property type="protein sequence ID" value="KKK75576.1"/>
    <property type="molecule type" value="Genomic_DNA"/>
</dbReference>
<proteinExistence type="predicted"/>
<sequence>DVPGVEKLLGIEEDKLLSLDDVHRAGQVGFADPIAGLVLRGDIPIPRTTKSGALAFDRLETGTGIAGAARAGEVGFTEITGVETRAVSGALRSQLAEDILSEVISPEYIAIALPFASVGVRGLTGVAKLTRIAANLTIGTDIGVARGFPLLRPNTLRPVLRALTAVAKSPAALRNIPRVIKNNPVFQRGIEGLRSARASLAGRGLSHEEWVEAIGFNNRVRLNRVSKDLTQESLSGQKAVTSPENLPLRQAIEEDMTAGRGIEDIVENGLSIRPQQGPVSEGVAGFWRGDEGGGILGAPFRRMDDTGIVDRALTSASAGDYPSVSLRQMRRSTNNTLVTKLADEELGLATYTDLIELSKANRIDVKALAKMKKADLESLAQGILREDEILGA</sequence>
<protein>
    <submittedName>
        <fullName evidence="1">Uncharacterized protein</fullName>
    </submittedName>
</protein>
<feature type="non-terminal residue" evidence="1">
    <location>
        <position position="1"/>
    </location>
</feature>
<dbReference type="AlphaFoldDB" id="A0A0F9ATS0"/>
<accession>A0A0F9ATS0</accession>
<evidence type="ECO:0000313" key="1">
    <source>
        <dbReference type="EMBL" id="KKK75576.1"/>
    </source>
</evidence>
<gene>
    <name evidence="1" type="ORF">LCGC14_2872330</name>
</gene>
<organism evidence="1">
    <name type="scientific">marine sediment metagenome</name>
    <dbReference type="NCBI Taxonomy" id="412755"/>
    <lineage>
        <taxon>unclassified sequences</taxon>
        <taxon>metagenomes</taxon>
        <taxon>ecological metagenomes</taxon>
    </lineage>
</organism>
<comment type="caution">
    <text evidence="1">The sequence shown here is derived from an EMBL/GenBank/DDBJ whole genome shotgun (WGS) entry which is preliminary data.</text>
</comment>
<name>A0A0F9ATS0_9ZZZZ</name>
<reference evidence="1" key="1">
    <citation type="journal article" date="2015" name="Nature">
        <title>Complex archaea that bridge the gap between prokaryotes and eukaryotes.</title>
        <authorList>
            <person name="Spang A."/>
            <person name="Saw J.H."/>
            <person name="Jorgensen S.L."/>
            <person name="Zaremba-Niedzwiedzka K."/>
            <person name="Martijn J."/>
            <person name="Lind A.E."/>
            <person name="van Eijk R."/>
            <person name="Schleper C."/>
            <person name="Guy L."/>
            <person name="Ettema T.J."/>
        </authorList>
    </citation>
    <scope>NUCLEOTIDE SEQUENCE</scope>
</reference>
<feature type="non-terminal residue" evidence="1">
    <location>
        <position position="392"/>
    </location>
</feature>